<protein>
    <submittedName>
        <fullName evidence="6">Coiled-coil domain-containing protein 42 homolog</fullName>
    </submittedName>
</protein>
<keyword evidence="5" id="KW-1185">Reference proteome</keyword>
<dbReference type="AlphaFoldDB" id="A0A2D0T628"/>
<reference evidence="5" key="1">
    <citation type="journal article" date="2016" name="Nat. Commun.">
        <title>The channel catfish genome sequence provides insights into the evolution of scale formation in teleosts.</title>
        <authorList>
            <person name="Liu Z."/>
            <person name="Liu S."/>
            <person name="Yao J."/>
            <person name="Bao L."/>
            <person name="Zhang J."/>
            <person name="Li Y."/>
            <person name="Jiang C."/>
            <person name="Sun L."/>
            <person name="Wang R."/>
            <person name="Zhang Y."/>
            <person name="Zhou T."/>
            <person name="Zeng Q."/>
            <person name="Fu Q."/>
            <person name="Gao S."/>
            <person name="Li N."/>
            <person name="Koren S."/>
            <person name="Jiang Y."/>
            <person name="Zimin A."/>
            <person name="Xu P."/>
            <person name="Phillippy A.M."/>
            <person name="Geng X."/>
            <person name="Song L."/>
            <person name="Sun F."/>
            <person name="Li C."/>
            <person name="Wang X."/>
            <person name="Chen A."/>
            <person name="Jin Y."/>
            <person name="Yuan Z."/>
            <person name="Yang Y."/>
            <person name="Tan S."/>
            <person name="Peatman E."/>
            <person name="Lu J."/>
            <person name="Qin Z."/>
            <person name="Dunham R."/>
            <person name="Li Z."/>
            <person name="Sonstegard T."/>
            <person name="Feng J."/>
            <person name="Danzmann R.G."/>
            <person name="Schroeder S."/>
            <person name="Scheffler B."/>
            <person name="Duke M.V."/>
            <person name="Ballard L."/>
            <person name="Kucuktas H."/>
            <person name="Kaltenboeck L."/>
            <person name="Liu H."/>
            <person name="Armbruster J."/>
            <person name="Xie Y."/>
            <person name="Kirby M.L."/>
            <person name="Tian Y."/>
            <person name="Flanagan M.E."/>
            <person name="Mu W."/>
            <person name="Waldbieser G.C."/>
        </authorList>
    </citation>
    <scope>NUCLEOTIDE SEQUENCE [LARGE SCALE GENOMIC DNA]</scope>
    <source>
        <strain evidence="5">SDA103</strain>
    </source>
</reference>
<feature type="compositionally biased region" description="Basic and acidic residues" evidence="3">
    <location>
        <begin position="307"/>
        <end position="316"/>
    </location>
</feature>
<dbReference type="PANTHER" id="PTHR21683">
    <property type="entry name" value="COILED-COIL DOMAIN-CONTAINING PROTEIN 42 LIKE-2-LIKE-RELATED"/>
    <property type="match status" value="1"/>
</dbReference>
<dbReference type="Pfam" id="PF13863">
    <property type="entry name" value="DUF4200"/>
    <property type="match status" value="1"/>
</dbReference>
<dbReference type="KEGG" id="ipu:108280084"/>
<reference evidence="6" key="2">
    <citation type="submission" date="2025-08" db="UniProtKB">
        <authorList>
            <consortium name="RefSeq"/>
        </authorList>
    </citation>
    <scope>IDENTIFICATION</scope>
    <source>
        <tissue evidence="6">Blood</tissue>
    </source>
</reference>
<dbReference type="InterPro" id="IPR025252">
    <property type="entry name" value="DUF4200"/>
</dbReference>
<feature type="domain" description="DUF4200" evidence="4">
    <location>
        <begin position="44"/>
        <end position="159"/>
    </location>
</feature>
<dbReference type="RefSeq" id="XP_017350344.1">
    <property type="nucleotide sequence ID" value="XM_017494855.3"/>
</dbReference>
<evidence type="ECO:0000259" key="4">
    <source>
        <dbReference type="Pfam" id="PF13863"/>
    </source>
</evidence>
<dbReference type="GeneID" id="108280084"/>
<evidence type="ECO:0000256" key="3">
    <source>
        <dbReference type="SAM" id="MobiDB-lite"/>
    </source>
</evidence>
<proteinExistence type="predicted"/>
<keyword evidence="1 2" id="KW-0175">Coiled coil</keyword>
<name>A0A2D0T628_ICTPU</name>
<evidence type="ECO:0000313" key="5">
    <source>
        <dbReference type="Proteomes" id="UP000221080"/>
    </source>
</evidence>
<dbReference type="OMA" id="EARTHCK"/>
<dbReference type="PANTHER" id="PTHR21683:SF2">
    <property type="entry name" value="COILED-COIL DOMAIN-CONTAINING PROTEIN 42 LIKE-2-LIKE"/>
    <property type="match status" value="1"/>
</dbReference>
<dbReference type="OrthoDB" id="2134857at2759"/>
<dbReference type="Proteomes" id="UP000221080">
    <property type="component" value="Chromosome 19"/>
</dbReference>
<dbReference type="STRING" id="7998.ENSIPUP00000023601"/>
<organism evidence="5 6">
    <name type="scientific">Ictalurus punctatus</name>
    <name type="common">Channel catfish</name>
    <name type="synonym">Silurus punctatus</name>
    <dbReference type="NCBI Taxonomy" id="7998"/>
    <lineage>
        <taxon>Eukaryota</taxon>
        <taxon>Metazoa</taxon>
        <taxon>Chordata</taxon>
        <taxon>Craniata</taxon>
        <taxon>Vertebrata</taxon>
        <taxon>Euteleostomi</taxon>
        <taxon>Actinopterygii</taxon>
        <taxon>Neopterygii</taxon>
        <taxon>Teleostei</taxon>
        <taxon>Ostariophysi</taxon>
        <taxon>Siluriformes</taxon>
        <taxon>Ictaluridae</taxon>
        <taxon>Ictalurus</taxon>
    </lineage>
</organism>
<evidence type="ECO:0000256" key="2">
    <source>
        <dbReference type="SAM" id="Coils"/>
    </source>
</evidence>
<accession>A0A2D0T628</accession>
<dbReference type="InterPro" id="IPR051147">
    <property type="entry name" value="CFAP_domain-containing"/>
</dbReference>
<evidence type="ECO:0000313" key="6">
    <source>
        <dbReference type="RefSeq" id="XP_017350344.1"/>
    </source>
</evidence>
<dbReference type="GO" id="GO:0005856">
    <property type="term" value="C:cytoskeleton"/>
    <property type="evidence" value="ECO:0007669"/>
    <property type="project" value="UniProtKB-ARBA"/>
</dbReference>
<sequence length="334" mass="40114">MSSVRKMSEFLSSELRGFEMNRQQQSLKPTLPEDERPIHSGRLLGKRLEAMKMQENVKLQIKEFESFQHALHERKERLKEKEQQLQHHLQTDSFLKYNEEQWCYAERKARRNRELIKKKQEYLKELNEELISLITQQEQLRKQNETNCIYAEYLDAVVKESKEFQEPRELIEHYEARRYIQKELMASVDRKHEEELKSRVDLASVRQEYYLTRVNRQAMISMLWSQLEEAKQLVLNLEATWNNIQRSSEMKTCEQTRINLTTFNMSKYLWKMGTEIPKSLKPQDTIEALDKIQEFICDLTSIWEKVSKSKSEREEINSSTKGQHKTKTNSNTKR</sequence>
<gene>
    <name evidence="6" type="primary">LOC108280084</name>
</gene>
<evidence type="ECO:0000256" key="1">
    <source>
        <dbReference type="ARBA" id="ARBA00023054"/>
    </source>
</evidence>
<feature type="coiled-coil region" evidence="2">
    <location>
        <begin position="64"/>
        <end position="143"/>
    </location>
</feature>
<feature type="region of interest" description="Disordered" evidence="3">
    <location>
        <begin position="307"/>
        <end position="334"/>
    </location>
</feature>
<feature type="compositionally biased region" description="Basic residues" evidence="3">
    <location>
        <begin position="322"/>
        <end position="334"/>
    </location>
</feature>